<evidence type="ECO:0000256" key="3">
    <source>
        <dbReference type="SAM" id="MobiDB-lite"/>
    </source>
</evidence>
<dbReference type="InterPro" id="IPR000980">
    <property type="entry name" value="SH2"/>
</dbReference>
<dbReference type="Proteomes" id="UP000093561">
    <property type="component" value="Unassembled WGS sequence"/>
</dbReference>
<feature type="region of interest" description="Disordered" evidence="3">
    <location>
        <begin position="142"/>
        <end position="168"/>
    </location>
</feature>
<feature type="compositionally biased region" description="Low complexity" evidence="3">
    <location>
        <begin position="232"/>
        <end position="260"/>
    </location>
</feature>
<feature type="domain" description="SH2" evidence="5">
    <location>
        <begin position="384"/>
        <end position="479"/>
    </location>
</feature>
<feature type="compositionally biased region" description="Low complexity" evidence="3">
    <location>
        <begin position="142"/>
        <end position="163"/>
    </location>
</feature>
<dbReference type="CDD" id="cd00173">
    <property type="entry name" value="SH2"/>
    <property type="match status" value="1"/>
</dbReference>
<accession>A0AAF5RWF7</accession>
<evidence type="ECO:0000259" key="4">
    <source>
        <dbReference type="PROSITE" id="PS01179"/>
    </source>
</evidence>
<reference evidence="7" key="3">
    <citation type="submission" date="2024-02" db="UniProtKB">
        <authorList>
            <consortium name="WormBaseParasite"/>
        </authorList>
    </citation>
    <scope>IDENTIFICATION</scope>
    <source>
        <strain evidence="7">pt0022</strain>
    </source>
</reference>
<evidence type="ECO:0000259" key="5">
    <source>
        <dbReference type="PROSITE" id="PS50001"/>
    </source>
</evidence>
<protein>
    <submittedName>
        <fullName evidence="7">SH2 domain-containing protein</fullName>
    </submittedName>
</protein>
<dbReference type="InterPro" id="IPR036860">
    <property type="entry name" value="SH2_dom_sf"/>
</dbReference>
<feature type="domain" description="PID" evidence="4">
    <location>
        <begin position="8"/>
        <end position="122"/>
    </location>
</feature>
<dbReference type="Gene3D" id="3.30.505.10">
    <property type="entry name" value="SH2 domain"/>
    <property type="match status" value="1"/>
</dbReference>
<dbReference type="SMART" id="SM00462">
    <property type="entry name" value="PTB"/>
    <property type="match status" value="1"/>
</dbReference>
<dbReference type="AlphaFoldDB" id="A0AAF5RWF7"/>
<dbReference type="PROSITE" id="PS50001">
    <property type="entry name" value="SH2"/>
    <property type="match status" value="1"/>
</dbReference>
<feature type="region of interest" description="Disordered" evidence="3">
    <location>
        <begin position="228"/>
        <end position="266"/>
    </location>
</feature>
<evidence type="ECO:0000256" key="1">
    <source>
        <dbReference type="ARBA" id="ARBA00022999"/>
    </source>
</evidence>
<reference evidence="6" key="1">
    <citation type="submission" date="2015-03" db="EMBL/GenBank/DDBJ databases">
        <title>Wuchereria bancrofti Genome Sequencing Papua New Guinea Strain.</title>
        <authorList>
            <person name="Small S.T."/>
            <person name="Serre D."/>
            <person name="Zimmerman P.A."/>
        </authorList>
    </citation>
    <scope>NUCLEOTIDE SEQUENCE [LARGE SCALE GENOMIC DNA]</scope>
    <source>
        <strain evidence="6">pt0022</strain>
    </source>
</reference>
<dbReference type="PROSITE" id="PS01179">
    <property type="entry name" value="PID"/>
    <property type="match status" value="1"/>
</dbReference>
<dbReference type="WBParaSite" id="mrna-Wban_07465">
    <property type="protein sequence ID" value="mrna-Wban_07465"/>
    <property type="gene ID" value="Wban_07465"/>
</dbReference>
<sequence>MRPGFSLSWNVEWLGSFPVPGIDPESVSQRLDRFIPRKPAIAVQLSISVYGVKVCAVDDERLLFCQPIRRVNCVIGRTERHEVAYIAREPSGQVYRRLCHLFRTKSSHQVEEIESILENAFQASALIKPSSPLTNSSKLISSNSSKLIPSNSSKLISSNSSKLTPSNLSKLTSSHFATPITATTTHQQHHLSTNTPALSLANHSSTIEQCKLHITSSVLLNRLFGKSRSDINSNNKENTNNKENATTTTTTTTKTTNSNNKQRRRPVSAVFSQALHRLSSASIYNKRFSSTDTPRKLERPVSICQPSSSTSVTAVTTKSHHRRSANLQQHIFTPQTSTSHTQEEAFRPIRHTQTTLSLCYDERLTEWIYPIDEILEKQLEQVAYFCKTAHRNRIIDALLEQPEGAFVVRFSESKRKCLALSVRVPFRHNPTGVSHYLIIRNDHGFKLRGSNKYFPSIPMLVTHHSVMPEQLPCRLIFAHWGNMWKCNEMNNNYDYPPCEQVECSNEMFKHNR</sequence>
<dbReference type="Gene3D" id="2.30.29.30">
    <property type="entry name" value="Pleckstrin-homology domain (PH domain)/Phosphotyrosine-binding domain (PTB)"/>
    <property type="match status" value="1"/>
</dbReference>
<evidence type="ECO:0000313" key="7">
    <source>
        <dbReference type="WBParaSite" id="mrna-Wban_07465"/>
    </source>
</evidence>
<organism evidence="6 7">
    <name type="scientific">Wuchereria bancrofti</name>
    <dbReference type="NCBI Taxonomy" id="6293"/>
    <lineage>
        <taxon>Eukaryota</taxon>
        <taxon>Metazoa</taxon>
        <taxon>Ecdysozoa</taxon>
        <taxon>Nematoda</taxon>
        <taxon>Chromadorea</taxon>
        <taxon>Rhabditida</taxon>
        <taxon>Spirurina</taxon>
        <taxon>Spiruromorpha</taxon>
        <taxon>Filarioidea</taxon>
        <taxon>Onchocercidae</taxon>
        <taxon>Wuchereria</taxon>
    </lineage>
</organism>
<feature type="compositionally biased region" description="Polar residues" evidence="3">
    <location>
        <begin position="325"/>
        <end position="340"/>
    </location>
</feature>
<dbReference type="SMART" id="SM00252">
    <property type="entry name" value="SH2"/>
    <property type="match status" value="1"/>
</dbReference>
<dbReference type="PANTHER" id="PTHR15832:SF2">
    <property type="entry name" value="SH2 DOMAIN-CONTAINING PROTEIN"/>
    <property type="match status" value="1"/>
</dbReference>
<evidence type="ECO:0000313" key="6">
    <source>
        <dbReference type="Proteomes" id="UP000093561"/>
    </source>
</evidence>
<feature type="compositionally biased region" description="Low complexity" evidence="3">
    <location>
        <begin position="307"/>
        <end position="317"/>
    </location>
</feature>
<dbReference type="Pfam" id="PF00640">
    <property type="entry name" value="PID"/>
    <property type="match status" value="1"/>
</dbReference>
<reference evidence="6" key="2">
    <citation type="journal article" date="2016" name="Mol. Ecol.">
        <title>Population genomics of the filarial nematode parasite Wuchereria bancrofti from mosquitoes.</title>
        <authorList>
            <person name="Small S.T."/>
            <person name="Reimer L.J."/>
            <person name="Tisch D.J."/>
            <person name="King C.L."/>
            <person name="Christensen B.M."/>
            <person name="Siba P.M."/>
            <person name="Kazura J.W."/>
            <person name="Serre D."/>
            <person name="Zimmerman P.A."/>
        </authorList>
    </citation>
    <scope>NUCLEOTIDE SEQUENCE</scope>
    <source>
        <strain evidence="6">pt0022</strain>
    </source>
</reference>
<dbReference type="InterPro" id="IPR006020">
    <property type="entry name" value="PTB/PI_dom"/>
</dbReference>
<dbReference type="Pfam" id="PF00017">
    <property type="entry name" value="SH2"/>
    <property type="match status" value="1"/>
</dbReference>
<dbReference type="InterPro" id="IPR011993">
    <property type="entry name" value="PH-like_dom_sf"/>
</dbReference>
<dbReference type="SUPFAM" id="SSF50729">
    <property type="entry name" value="PH domain-like"/>
    <property type="match status" value="1"/>
</dbReference>
<feature type="region of interest" description="Disordered" evidence="3">
    <location>
        <begin position="289"/>
        <end position="344"/>
    </location>
</feature>
<dbReference type="SUPFAM" id="SSF55550">
    <property type="entry name" value="SH2 domain"/>
    <property type="match status" value="1"/>
</dbReference>
<evidence type="ECO:0000256" key="2">
    <source>
        <dbReference type="PROSITE-ProRule" id="PRU00191"/>
    </source>
</evidence>
<dbReference type="PANTHER" id="PTHR15832">
    <property type="entry name" value="SHC (SRC HOMOLOGY DOMAIN C-TERMINAL) ADAPTOR HOMOLOG"/>
    <property type="match status" value="1"/>
</dbReference>
<keyword evidence="1 2" id="KW-0727">SH2 domain</keyword>
<proteinExistence type="predicted"/>
<name>A0AAF5RWF7_WUCBA</name>